<dbReference type="Gramene" id="ABP00534">
    <property type="protein sequence ID" value="ABP00534"/>
    <property type="gene ID" value="OSTLU_89512"/>
</dbReference>
<dbReference type="KEGG" id="olu:OSTLU_89512"/>
<dbReference type="InterPro" id="IPR028994">
    <property type="entry name" value="Integrin_alpha_N"/>
</dbReference>
<dbReference type="OrthoDB" id="498961at2759"/>
<feature type="compositionally biased region" description="Low complexity" evidence="1">
    <location>
        <begin position="119"/>
        <end position="128"/>
    </location>
</feature>
<proteinExistence type="predicted"/>
<dbReference type="RefSeq" id="XP_001422217.1">
    <property type="nucleotide sequence ID" value="XM_001422180.1"/>
</dbReference>
<evidence type="ECO:0008006" key="4">
    <source>
        <dbReference type="Google" id="ProtNLM"/>
    </source>
</evidence>
<dbReference type="eggNOG" id="ENOG502QPN1">
    <property type="taxonomic scope" value="Eukaryota"/>
</dbReference>
<dbReference type="PANTHER" id="PTHR34284:SF1">
    <property type="entry name" value="FG-GAP REPEAT-CONTAINING PROTEIN"/>
    <property type="match status" value="1"/>
</dbReference>
<dbReference type="AlphaFoldDB" id="A4S9R2"/>
<name>A4S9R2_OSTLU</name>
<dbReference type="PANTHER" id="PTHR34284">
    <property type="entry name" value="FG-GAP REPEAT-CONTAINING PROTEIN"/>
    <property type="match status" value="1"/>
</dbReference>
<feature type="compositionally biased region" description="Acidic residues" evidence="1">
    <location>
        <begin position="474"/>
        <end position="484"/>
    </location>
</feature>
<evidence type="ECO:0000313" key="3">
    <source>
        <dbReference type="Proteomes" id="UP000001568"/>
    </source>
</evidence>
<feature type="non-terminal residue" evidence="2">
    <location>
        <position position="1"/>
    </location>
</feature>
<evidence type="ECO:0000313" key="2">
    <source>
        <dbReference type="EMBL" id="ABP00534.1"/>
    </source>
</evidence>
<feature type="region of interest" description="Disordered" evidence="1">
    <location>
        <begin position="463"/>
        <end position="484"/>
    </location>
</feature>
<feature type="compositionally biased region" description="Low complexity" evidence="1">
    <location>
        <begin position="463"/>
        <end position="473"/>
    </location>
</feature>
<dbReference type="GeneID" id="5006274"/>
<dbReference type="SUPFAM" id="SSF69318">
    <property type="entry name" value="Integrin alpha N-terminal domain"/>
    <property type="match status" value="1"/>
</dbReference>
<feature type="region of interest" description="Disordered" evidence="1">
    <location>
        <begin position="98"/>
        <end position="128"/>
    </location>
</feature>
<organism evidence="2 3">
    <name type="scientific">Ostreococcus lucimarinus (strain CCE9901)</name>
    <dbReference type="NCBI Taxonomy" id="436017"/>
    <lineage>
        <taxon>Eukaryota</taxon>
        <taxon>Viridiplantae</taxon>
        <taxon>Chlorophyta</taxon>
        <taxon>Mamiellophyceae</taxon>
        <taxon>Mamiellales</taxon>
        <taxon>Bathycoccaceae</taxon>
        <taxon>Ostreococcus</taxon>
    </lineage>
</organism>
<feature type="compositionally biased region" description="Basic and acidic residues" evidence="1">
    <location>
        <begin position="144"/>
        <end position="156"/>
    </location>
</feature>
<dbReference type="Proteomes" id="UP000001568">
    <property type="component" value="Chromosome 17"/>
</dbReference>
<protein>
    <recommendedName>
        <fullName evidence="4">FG-GAP repeat-containing protein</fullName>
    </recommendedName>
</protein>
<sequence length="484" mass="52847">VDEVEREVLEDEEGGEFEYYAFDARTGARRWTETSGEDEHRRRARARLSLRNLDDDEIDGAVERACRDFRESIVQDGLPHLWRHPVDTKMRLAHFRRHKSRANAMARDKASAGKRKRGAAAAKAVPSNAATRAFGRALDALKGESKRRLDDDDAHPPHASTHARRVRKREPPNVVVSHHAEGIDVLHLYSGVKVCEMKLKSPGLHVDLDGDGVVDHVEAHGRNLRSAEDIPHCWATVTSGVPDEGRTLSASICRGGSGLAGHRAAQAAGRDIRAVEVVSPISLRRLPETSSELAKPLDRMGRDAIFLNSRGEMTCYNARDGEQKRWQIRTTADWTPSDDVVKPSLTSFPIRVDGYLDLAIATGASSMVIVNSKGYRATAPIELPSPPAAPLVARDVDGDGFTDLVLHTKSGVYVWIQTPRAGNLPFTFLIGALAASASLALVLRLRDAPDAVARRDASFVVRARASSRPSSSSGDDDVPSDADD</sequence>
<reference evidence="2 3" key="1">
    <citation type="journal article" date="2007" name="Proc. Natl. Acad. Sci. U.S.A.">
        <title>The tiny eukaryote Ostreococcus provides genomic insights into the paradox of plankton speciation.</title>
        <authorList>
            <person name="Palenik B."/>
            <person name="Grimwood J."/>
            <person name="Aerts A."/>
            <person name="Rouze P."/>
            <person name="Salamov A."/>
            <person name="Putnam N."/>
            <person name="Dupont C."/>
            <person name="Jorgensen R."/>
            <person name="Derelle E."/>
            <person name="Rombauts S."/>
            <person name="Zhou K."/>
            <person name="Otillar R."/>
            <person name="Merchant S.S."/>
            <person name="Podell S."/>
            <person name="Gaasterland T."/>
            <person name="Napoli C."/>
            <person name="Gendler K."/>
            <person name="Manuell A."/>
            <person name="Tai V."/>
            <person name="Vallon O."/>
            <person name="Piganeau G."/>
            <person name="Jancek S."/>
            <person name="Heijde M."/>
            <person name="Jabbari K."/>
            <person name="Bowler C."/>
            <person name="Lohr M."/>
            <person name="Robbens S."/>
            <person name="Werner G."/>
            <person name="Dubchak I."/>
            <person name="Pazour G.J."/>
            <person name="Ren Q."/>
            <person name="Paulsen I."/>
            <person name="Delwiche C."/>
            <person name="Schmutz J."/>
            <person name="Rokhsar D."/>
            <person name="Van de Peer Y."/>
            <person name="Moreau H."/>
            <person name="Grigoriev I.V."/>
        </authorList>
    </citation>
    <scope>NUCLEOTIDE SEQUENCE [LARGE SCALE GENOMIC DNA]</scope>
    <source>
        <strain evidence="2 3">CCE9901</strain>
    </source>
</reference>
<dbReference type="EMBL" id="CP000597">
    <property type="protein sequence ID" value="ABP00534.1"/>
    <property type="molecule type" value="Genomic_DNA"/>
</dbReference>
<evidence type="ECO:0000256" key="1">
    <source>
        <dbReference type="SAM" id="MobiDB-lite"/>
    </source>
</evidence>
<gene>
    <name evidence="2" type="ORF">OSTLU_89512</name>
</gene>
<dbReference type="HOGENOM" id="CLU_011646_0_0_1"/>
<accession>A4S9R2</accession>
<keyword evidence="3" id="KW-1185">Reference proteome</keyword>
<feature type="region of interest" description="Disordered" evidence="1">
    <location>
        <begin position="144"/>
        <end position="172"/>
    </location>
</feature>